<dbReference type="GO" id="GO:0046167">
    <property type="term" value="P:glycerol-3-phosphate biosynthetic process"/>
    <property type="evidence" value="ECO:0007669"/>
    <property type="project" value="TreeGrafter"/>
</dbReference>
<dbReference type="InterPro" id="IPR018484">
    <property type="entry name" value="FGGY_N"/>
</dbReference>
<dbReference type="EC" id="2.7.1.30" evidence="3"/>
<feature type="domain" description="Carbohydrate kinase FGGY N-terminal" evidence="12">
    <location>
        <begin position="34"/>
        <end position="283"/>
    </location>
</feature>
<dbReference type="NCBIfam" id="TIGR01311">
    <property type="entry name" value="glycerol_kin"/>
    <property type="match status" value="1"/>
</dbReference>
<dbReference type="InterPro" id="IPR043129">
    <property type="entry name" value="ATPase_NBD"/>
</dbReference>
<dbReference type="Proteomes" id="UP001295740">
    <property type="component" value="Unassembled WGS sequence"/>
</dbReference>
<evidence type="ECO:0000256" key="5">
    <source>
        <dbReference type="ARBA" id="ARBA00022741"/>
    </source>
</evidence>
<dbReference type="InterPro" id="IPR042018">
    <property type="entry name" value="GK1-3_metazoan-type"/>
</dbReference>
<dbReference type="InterPro" id="IPR018485">
    <property type="entry name" value="FGGY_C"/>
</dbReference>
<evidence type="ECO:0000256" key="8">
    <source>
        <dbReference type="ARBA" id="ARBA00022840"/>
    </source>
</evidence>
<comment type="caution">
    <text evidence="14">The sequence shown here is derived from an EMBL/GenBank/DDBJ whole genome shotgun (WGS) entry which is preliminary data.</text>
</comment>
<feature type="region of interest" description="Disordered" evidence="11">
    <location>
        <begin position="1"/>
        <end position="22"/>
    </location>
</feature>
<evidence type="ECO:0000313" key="15">
    <source>
        <dbReference type="Proteomes" id="UP001295740"/>
    </source>
</evidence>
<evidence type="ECO:0000256" key="3">
    <source>
        <dbReference type="ARBA" id="ARBA00012099"/>
    </source>
</evidence>
<keyword evidence="5" id="KW-0547">Nucleotide-binding</keyword>
<dbReference type="GO" id="GO:0006071">
    <property type="term" value="P:glycerol metabolic process"/>
    <property type="evidence" value="ECO:0007669"/>
    <property type="project" value="UniProtKB-KW"/>
</dbReference>
<dbReference type="Gene3D" id="3.30.420.40">
    <property type="match status" value="2"/>
</dbReference>
<evidence type="ECO:0000256" key="10">
    <source>
        <dbReference type="RuleBase" id="RU003733"/>
    </source>
</evidence>
<comment type="pathway">
    <text evidence="1">Polyol metabolism; glycerol degradation via glycerol kinase pathway; sn-glycerol 3-phosphate from glycerol: step 1/1.</text>
</comment>
<reference evidence="14" key="1">
    <citation type="submission" date="2023-10" db="EMBL/GenBank/DDBJ databases">
        <authorList>
            <person name="Hackl T."/>
        </authorList>
    </citation>
    <scope>NUCLEOTIDE SEQUENCE</scope>
</reference>
<feature type="domain" description="Carbohydrate kinase FGGY C-terminal" evidence="13">
    <location>
        <begin position="293"/>
        <end position="483"/>
    </location>
</feature>
<dbReference type="CDD" id="cd07792">
    <property type="entry name" value="ASKHA_NBD_FGGY_GK1-3-like"/>
    <property type="match status" value="1"/>
</dbReference>
<comment type="similarity">
    <text evidence="2 10">Belongs to the FGGY kinase family.</text>
</comment>
<evidence type="ECO:0000256" key="9">
    <source>
        <dbReference type="ARBA" id="ARBA00043149"/>
    </source>
</evidence>
<dbReference type="PANTHER" id="PTHR10196">
    <property type="entry name" value="SUGAR KINASE"/>
    <property type="match status" value="1"/>
</dbReference>
<dbReference type="EMBL" id="CAUWAG010000007">
    <property type="protein sequence ID" value="CAJ2505288.1"/>
    <property type="molecule type" value="Genomic_DNA"/>
</dbReference>
<dbReference type="InterPro" id="IPR000577">
    <property type="entry name" value="Carb_kinase_FGGY"/>
</dbReference>
<dbReference type="FunFam" id="3.30.420.40:FF:000086">
    <property type="entry name" value="Glycerol kinase"/>
    <property type="match status" value="1"/>
</dbReference>
<feature type="compositionally biased region" description="Basic and acidic residues" evidence="11">
    <location>
        <begin position="1"/>
        <end position="17"/>
    </location>
</feature>
<protein>
    <recommendedName>
        <fullName evidence="3">glycerol kinase</fullName>
        <ecNumber evidence="3">2.7.1.30</ecNumber>
    </recommendedName>
    <alternativeName>
        <fullName evidence="9">ATP:glycerol 3-phosphotransferase</fullName>
    </alternativeName>
</protein>
<evidence type="ECO:0000256" key="1">
    <source>
        <dbReference type="ARBA" id="ARBA00005190"/>
    </source>
</evidence>
<accession>A0AAI8VHY7</accession>
<dbReference type="InterPro" id="IPR005999">
    <property type="entry name" value="Glycerol_kin"/>
</dbReference>
<dbReference type="PANTHER" id="PTHR10196:SF69">
    <property type="entry name" value="GLYCEROL KINASE"/>
    <property type="match status" value="1"/>
</dbReference>
<dbReference type="GO" id="GO:0005524">
    <property type="term" value="F:ATP binding"/>
    <property type="evidence" value="ECO:0007669"/>
    <property type="project" value="UniProtKB-KW"/>
</dbReference>
<evidence type="ECO:0000256" key="7">
    <source>
        <dbReference type="ARBA" id="ARBA00022798"/>
    </source>
</evidence>
<dbReference type="AlphaFoldDB" id="A0AAI8VHY7"/>
<evidence type="ECO:0000256" key="4">
    <source>
        <dbReference type="ARBA" id="ARBA00022679"/>
    </source>
</evidence>
<dbReference type="GO" id="GO:0005739">
    <property type="term" value="C:mitochondrion"/>
    <property type="evidence" value="ECO:0007669"/>
    <property type="project" value="TreeGrafter"/>
</dbReference>
<dbReference type="FunFam" id="3.30.420.40:FF:000085">
    <property type="entry name" value="Glycerol kinase 2"/>
    <property type="match status" value="1"/>
</dbReference>
<keyword evidence="15" id="KW-1185">Reference proteome</keyword>
<evidence type="ECO:0000256" key="6">
    <source>
        <dbReference type="ARBA" id="ARBA00022777"/>
    </source>
</evidence>
<dbReference type="Pfam" id="PF00370">
    <property type="entry name" value="FGGY_N"/>
    <property type="match status" value="1"/>
</dbReference>
<keyword evidence="8" id="KW-0067">ATP-binding</keyword>
<dbReference type="PROSITE" id="PS00445">
    <property type="entry name" value="FGGY_KINASES_2"/>
    <property type="match status" value="1"/>
</dbReference>
<keyword evidence="7" id="KW-0319">Glycerol metabolism</keyword>
<keyword evidence="4 10" id="KW-0808">Transferase</keyword>
<evidence type="ECO:0000259" key="13">
    <source>
        <dbReference type="Pfam" id="PF02782"/>
    </source>
</evidence>
<sequence>MGDTRERKTSGTEHGRLADGVNGVNGHVEEESFIGAVDQGTTSSRFIIFNRFADPIASHQIEFQNYYPHSGPLELLESVEQCIERAVEQFITKGYRKEQIKAIGLTTQRETTVCWDKYTGEPLCEAVVWPDTRTKDLVRELKGHLGADRLLQLCGLPLSTYPSSVKLLWLVRYHDQVKKAYEEGRLAFGTVDSWLIYKLNGGKEKNVHVTDTSNASRTMFMNLHTCQYDDELINFFGIDRSKVDFPKIVPSSDAEAFGTLARGILAGTKIAGCLGDQSSALVGHCGFSPGHAKNTYGTGCFLLYNVGTEPVISQYGLLATVAYDFGKGQKPVYALEGSIAVAGSGVKFLMNNLGFLRDSTKVGELARTVEDNGGVVFVTAFSGLFAPYWIDDAKGTLFGITQHTQRGHIARATLEATCFQTRAILEAMEKDSKHKLGGVAVDGGMSNSDLTMQTQANIIGIRVERPSMRETTALGAAIAAGMAVGGFWRDLEEVSEITHKKPGRKNFEPDMDRRQGQKMYENWEKAVEMSRGWVRDAAEAEFEGIEQSEV</sequence>
<name>A0AAI8VHY7_9PEZI</name>
<dbReference type="GO" id="GO:0004370">
    <property type="term" value="F:glycerol kinase activity"/>
    <property type="evidence" value="ECO:0007669"/>
    <property type="project" value="UniProtKB-EC"/>
</dbReference>
<dbReference type="GO" id="GO:0006641">
    <property type="term" value="P:triglyceride metabolic process"/>
    <property type="evidence" value="ECO:0007669"/>
    <property type="project" value="TreeGrafter"/>
</dbReference>
<proteinExistence type="inferred from homology"/>
<evidence type="ECO:0000256" key="2">
    <source>
        <dbReference type="ARBA" id="ARBA00009156"/>
    </source>
</evidence>
<dbReference type="SUPFAM" id="SSF53067">
    <property type="entry name" value="Actin-like ATPase domain"/>
    <property type="match status" value="2"/>
</dbReference>
<keyword evidence="6 10" id="KW-0418">Kinase</keyword>
<dbReference type="PIRSF" id="PIRSF000538">
    <property type="entry name" value="GlpK"/>
    <property type="match status" value="1"/>
</dbReference>
<gene>
    <name evidence="14" type="ORF">KHLLAP_LOCUS5756</name>
</gene>
<evidence type="ECO:0000259" key="12">
    <source>
        <dbReference type="Pfam" id="PF00370"/>
    </source>
</evidence>
<evidence type="ECO:0000313" key="14">
    <source>
        <dbReference type="EMBL" id="CAJ2505288.1"/>
    </source>
</evidence>
<dbReference type="InterPro" id="IPR018483">
    <property type="entry name" value="Carb_kinase_FGGY_CS"/>
</dbReference>
<organism evidence="14 15">
    <name type="scientific">Anthostomella pinea</name>
    <dbReference type="NCBI Taxonomy" id="933095"/>
    <lineage>
        <taxon>Eukaryota</taxon>
        <taxon>Fungi</taxon>
        <taxon>Dikarya</taxon>
        <taxon>Ascomycota</taxon>
        <taxon>Pezizomycotina</taxon>
        <taxon>Sordariomycetes</taxon>
        <taxon>Xylariomycetidae</taxon>
        <taxon>Xylariales</taxon>
        <taxon>Xylariaceae</taxon>
        <taxon>Anthostomella</taxon>
    </lineage>
</organism>
<evidence type="ECO:0000256" key="11">
    <source>
        <dbReference type="SAM" id="MobiDB-lite"/>
    </source>
</evidence>
<dbReference type="Pfam" id="PF02782">
    <property type="entry name" value="FGGY_C"/>
    <property type="match status" value="1"/>
</dbReference>
<dbReference type="NCBIfam" id="NF000756">
    <property type="entry name" value="PRK00047.1"/>
    <property type="match status" value="1"/>
</dbReference>